<dbReference type="Proteomes" id="UP000001055">
    <property type="component" value="Unassembled WGS sequence"/>
</dbReference>
<feature type="transmembrane region" description="Helical" evidence="6">
    <location>
        <begin position="317"/>
        <end position="339"/>
    </location>
</feature>
<feature type="transmembrane region" description="Helical" evidence="6">
    <location>
        <begin position="359"/>
        <end position="379"/>
    </location>
</feature>
<dbReference type="RefSeq" id="XP_001804908.1">
    <property type="nucleotide sequence ID" value="XM_001804856.1"/>
</dbReference>
<feature type="transmembrane region" description="Helical" evidence="6">
    <location>
        <begin position="385"/>
        <end position="405"/>
    </location>
</feature>
<dbReference type="EMBL" id="CH445357">
    <property type="protein sequence ID" value="EAT77918.1"/>
    <property type="molecule type" value="Genomic_DNA"/>
</dbReference>
<feature type="domain" description="Major facilitator superfamily (MFS) profile" evidence="7">
    <location>
        <begin position="62"/>
        <end position="476"/>
    </location>
</feature>
<feature type="region of interest" description="Disordered" evidence="5">
    <location>
        <begin position="1"/>
        <end position="24"/>
    </location>
</feature>
<evidence type="ECO:0000256" key="5">
    <source>
        <dbReference type="SAM" id="MobiDB-lite"/>
    </source>
</evidence>
<evidence type="ECO:0000259" key="7">
    <source>
        <dbReference type="PROSITE" id="PS50850"/>
    </source>
</evidence>
<dbReference type="AlphaFoldDB" id="Q0U0L8"/>
<dbReference type="Gene3D" id="1.20.1720.10">
    <property type="entry name" value="Multidrug resistance protein D"/>
    <property type="match status" value="1"/>
</dbReference>
<dbReference type="OMA" id="FQAFGSC"/>
<feature type="transmembrane region" description="Helical" evidence="6">
    <location>
        <begin position="222"/>
        <end position="242"/>
    </location>
</feature>
<evidence type="ECO:0000256" key="6">
    <source>
        <dbReference type="SAM" id="Phobius"/>
    </source>
</evidence>
<gene>
    <name evidence="8" type="ORF">SNOG_14726</name>
</gene>
<evidence type="ECO:0000256" key="4">
    <source>
        <dbReference type="ARBA" id="ARBA00023136"/>
    </source>
</evidence>
<keyword evidence="4 6" id="KW-0472">Membrane</keyword>
<dbReference type="PANTHER" id="PTHR23502:SF21">
    <property type="entry name" value="DITYROSINE TRANSPORTER 1"/>
    <property type="match status" value="1"/>
</dbReference>
<dbReference type="GO" id="GO:0005886">
    <property type="term" value="C:plasma membrane"/>
    <property type="evidence" value="ECO:0000318"/>
    <property type="project" value="GO_Central"/>
</dbReference>
<dbReference type="InterPro" id="IPR036259">
    <property type="entry name" value="MFS_trans_sf"/>
</dbReference>
<keyword evidence="2 6" id="KW-0812">Transmembrane</keyword>
<name>Q0U0L8_PHANO</name>
<feature type="transmembrane region" description="Helical" evidence="6">
    <location>
        <begin position="195"/>
        <end position="216"/>
    </location>
</feature>
<dbReference type="SUPFAM" id="SSF103473">
    <property type="entry name" value="MFS general substrate transporter"/>
    <property type="match status" value="1"/>
</dbReference>
<evidence type="ECO:0000256" key="1">
    <source>
        <dbReference type="ARBA" id="ARBA00004141"/>
    </source>
</evidence>
<feature type="transmembrane region" description="Helical" evidence="6">
    <location>
        <begin position="445"/>
        <end position="467"/>
    </location>
</feature>
<accession>Q0U0L8</accession>
<feature type="transmembrane region" description="Helical" evidence="6">
    <location>
        <begin position="60"/>
        <end position="82"/>
    </location>
</feature>
<dbReference type="VEuPathDB" id="FungiDB:JI435_147260"/>
<dbReference type="GO" id="GO:0055085">
    <property type="term" value="P:transmembrane transport"/>
    <property type="evidence" value="ECO:0000318"/>
    <property type="project" value="GO_Central"/>
</dbReference>
<dbReference type="InterPro" id="IPR011701">
    <property type="entry name" value="MFS"/>
</dbReference>
<dbReference type="Pfam" id="PF07690">
    <property type="entry name" value="MFS_1"/>
    <property type="match status" value="1"/>
</dbReference>
<evidence type="ECO:0000313" key="8">
    <source>
        <dbReference type="EMBL" id="EAT77918.1"/>
    </source>
</evidence>
<keyword evidence="3 6" id="KW-1133">Transmembrane helix</keyword>
<comment type="subcellular location">
    <subcellularLocation>
        <location evidence="1">Membrane</location>
        <topology evidence="1">Multi-pass membrane protein</topology>
    </subcellularLocation>
</comment>
<feature type="transmembrane region" description="Helical" evidence="6">
    <location>
        <begin position="271"/>
        <end position="297"/>
    </location>
</feature>
<feature type="transmembrane region" description="Helical" evidence="6">
    <location>
        <begin position="127"/>
        <end position="146"/>
    </location>
</feature>
<dbReference type="GO" id="GO:0015837">
    <property type="term" value="P:amine transport"/>
    <property type="evidence" value="ECO:0000318"/>
    <property type="project" value="GO_Central"/>
</dbReference>
<feature type="transmembrane region" description="Helical" evidence="6">
    <location>
        <begin position="102"/>
        <end position="120"/>
    </location>
</feature>
<protein>
    <recommendedName>
        <fullName evidence="7">Major facilitator superfamily (MFS) profile domain-containing protein</fullName>
    </recommendedName>
</protein>
<organism evidence="8 9">
    <name type="scientific">Phaeosphaeria nodorum (strain SN15 / ATCC MYA-4574 / FGSC 10173)</name>
    <name type="common">Glume blotch fungus</name>
    <name type="synonym">Parastagonospora nodorum</name>
    <dbReference type="NCBI Taxonomy" id="321614"/>
    <lineage>
        <taxon>Eukaryota</taxon>
        <taxon>Fungi</taxon>
        <taxon>Dikarya</taxon>
        <taxon>Ascomycota</taxon>
        <taxon>Pezizomycotina</taxon>
        <taxon>Dothideomycetes</taxon>
        <taxon>Pleosporomycetidae</taxon>
        <taxon>Pleosporales</taxon>
        <taxon>Pleosporineae</taxon>
        <taxon>Phaeosphaeriaceae</taxon>
        <taxon>Parastagonospora</taxon>
    </lineage>
</organism>
<dbReference type="PROSITE" id="PS50850">
    <property type="entry name" value="MFS"/>
    <property type="match status" value="1"/>
</dbReference>
<evidence type="ECO:0000313" key="9">
    <source>
        <dbReference type="Proteomes" id="UP000001055"/>
    </source>
</evidence>
<dbReference type="GO" id="GO:0030476">
    <property type="term" value="P:ascospore wall assembly"/>
    <property type="evidence" value="ECO:0007669"/>
    <property type="project" value="EnsemblFungi"/>
</dbReference>
<dbReference type="HOGENOM" id="CLU_008455_8_7_1"/>
<dbReference type="InParanoid" id="Q0U0L8"/>
<dbReference type="KEGG" id="pno:SNOG_14726"/>
<evidence type="ECO:0000256" key="2">
    <source>
        <dbReference type="ARBA" id="ARBA00022692"/>
    </source>
</evidence>
<sequence>MIESKDPISSTVLFGGGESKSPSALSVLDNAPRTTANDIEKAPSFDLIPPYSAFSPSRQWCIVLIVTAAGFFSPLTGAVYLPSLVLFETVFNTSSTVINASVSVYWAVFGVAPMFGATLSDYGGRKLIYMTSLAVFLIANTLLAALPPTVGGLFTLRIFQRLTTQFKALGSSMVTSIGAGTVADVTEPAKRASRIGLFLLGPQLGPLLGPFIGGQFSHQSTWRWIFGFLCNGSVYTGSSWFVKPHLRQKQLVPDGLYPKPPKPTIAGLFKVLIFIPNCILSFASAFNFAGLSAMYIVFPRVWQTKYGWDGSETGYGYLAPGVALTVTSFAVGRLGDVVYRRYKIKHNVDSPPPERRLDVQVYGYAVSAAGKMMFGWFVLKHFHPAAGLMASAIVASGTGTIMVSSTSYQTECMPTSAAALIALSGLLRNVGAAIAAAIMDSLLSKMGYGWCFTGLGIMDLLCIGGLVHIRLRGQAYRENLMK</sequence>
<feature type="transmembrane region" description="Helical" evidence="6">
    <location>
        <begin position="417"/>
        <end position="439"/>
    </location>
</feature>
<dbReference type="GO" id="GO:0005275">
    <property type="term" value="F:amine transmembrane transporter activity"/>
    <property type="evidence" value="ECO:0000318"/>
    <property type="project" value="GO_Central"/>
</dbReference>
<proteinExistence type="predicted"/>
<dbReference type="InterPro" id="IPR020846">
    <property type="entry name" value="MFS_dom"/>
</dbReference>
<evidence type="ECO:0000256" key="3">
    <source>
        <dbReference type="ARBA" id="ARBA00022989"/>
    </source>
</evidence>
<dbReference type="PANTHER" id="PTHR23502">
    <property type="entry name" value="MAJOR FACILITATOR SUPERFAMILY"/>
    <property type="match status" value="1"/>
</dbReference>
<dbReference type="eggNOG" id="KOG0255">
    <property type="taxonomic scope" value="Eukaryota"/>
</dbReference>
<reference evidence="9" key="1">
    <citation type="journal article" date="2007" name="Plant Cell">
        <title>Dothideomycete-plant interactions illuminated by genome sequencing and EST analysis of the wheat pathogen Stagonospora nodorum.</title>
        <authorList>
            <person name="Hane J.K."/>
            <person name="Lowe R.G."/>
            <person name="Solomon P.S."/>
            <person name="Tan K.C."/>
            <person name="Schoch C.L."/>
            <person name="Spatafora J.W."/>
            <person name="Crous P.W."/>
            <person name="Kodira C."/>
            <person name="Birren B.W."/>
            <person name="Galagan J.E."/>
            <person name="Torriani S.F."/>
            <person name="McDonald B.A."/>
            <person name="Oliver R.P."/>
        </authorList>
    </citation>
    <scope>NUCLEOTIDE SEQUENCE [LARGE SCALE GENOMIC DNA]</scope>
    <source>
        <strain evidence="9">SN15 / ATCC MYA-4574 / FGSC 10173</strain>
    </source>
</reference>
<dbReference type="GeneID" id="5981834"/>
<dbReference type="FunCoup" id="Q0U0L8">
    <property type="interactions" value="17"/>
</dbReference>
<dbReference type="GO" id="GO:0005628">
    <property type="term" value="C:prospore membrane"/>
    <property type="evidence" value="ECO:0007669"/>
    <property type="project" value="EnsemblFungi"/>
</dbReference>